<proteinExistence type="inferred from homology"/>
<dbReference type="InterPro" id="IPR006328">
    <property type="entry name" value="2-HAD"/>
</dbReference>
<dbReference type="InterPro" id="IPR006439">
    <property type="entry name" value="HAD-SF_hydro_IA"/>
</dbReference>
<dbReference type="PANTHER" id="PTHR43316:SF3">
    <property type="entry name" value="HALOACID DEHALOGENASE, TYPE II (AFU_ORTHOLOGUE AFUA_2G07750)-RELATED"/>
    <property type="match status" value="1"/>
</dbReference>
<evidence type="ECO:0000313" key="4">
    <source>
        <dbReference type="EMBL" id="OEF84834.1"/>
    </source>
</evidence>
<dbReference type="EC" id="3.8.1.2" evidence="3"/>
<dbReference type="Pfam" id="PF00702">
    <property type="entry name" value="Hydrolase"/>
    <property type="match status" value="1"/>
</dbReference>
<dbReference type="NCBIfam" id="TIGR01493">
    <property type="entry name" value="HAD-SF-IA-v2"/>
    <property type="match status" value="1"/>
</dbReference>
<dbReference type="NCBIfam" id="TIGR01428">
    <property type="entry name" value="HAD_type_II"/>
    <property type="match status" value="1"/>
</dbReference>
<dbReference type="OrthoDB" id="5865007at2"/>
<dbReference type="AlphaFoldDB" id="A0A1E5FAX3"/>
<comment type="function">
    <text evidence="3">Catalyzes the hydrolytic dehalogenation of small (S)-2-haloalkanoic acids to yield the corresponding (R)-2-hydroxyalkanoic acids.</text>
</comment>
<comment type="catalytic activity">
    <reaction evidence="3">
        <text>an (S)-2-haloacid + H2O = a (2R)-2-hydroxycarboxylate + a halide anion + H(+)</text>
        <dbReference type="Rhea" id="RHEA:11192"/>
        <dbReference type="ChEBI" id="CHEBI:15377"/>
        <dbReference type="ChEBI" id="CHEBI:15378"/>
        <dbReference type="ChEBI" id="CHEBI:16042"/>
        <dbReference type="ChEBI" id="CHEBI:58314"/>
        <dbReference type="ChEBI" id="CHEBI:137405"/>
        <dbReference type="EC" id="3.8.1.2"/>
    </reaction>
</comment>
<reference evidence="4 5" key="1">
    <citation type="journal article" date="2012" name="Science">
        <title>Ecological populations of bacteria act as socially cohesive units of antibiotic production and resistance.</title>
        <authorList>
            <person name="Cordero O.X."/>
            <person name="Wildschutte H."/>
            <person name="Kirkup B."/>
            <person name="Proehl S."/>
            <person name="Ngo L."/>
            <person name="Hussain F."/>
            <person name="Le Roux F."/>
            <person name="Mincer T."/>
            <person name="Polz M.F."/>
        </authorList>
    </citation>
    <scope>NUCLEOTIDE SEQUENCE [LARGE SCALE GENOMIC DNA]</scope>
    <source>
        <strain evidence="4 5">12E03</strain>
    </source>
</reference>
<comment type="caution">
    <text evidence="4">The sequence shown here is derived from an EMBL/GenBank/DDBJ whole genome shotgun (WGS) entry which is preliminary data.</text>
</comment>
<dbReference type="InterPro" id="IPR036412">
    <property type="entry name" value="HAD-like_sf"/>
</dbReference>
<evidence type="ECO:0000313" key="5">
    <source>
        <dbReference type="Proteomes" id="UP000094802"/>
    </source>
</evidence>
<dbReference type="SFLD" id="SFLDG01129">
    <property type="entry name" value="C1.5:_HAD__Beta-PGM__Phosphata"/>
    <property type="match status" value="1"/>
</dbReference>
<dbReference type="PANTHER" id="PTHR43316">
    <property type="entry name" value="HYDROLASE, HALOACID DELAHOGENASE-RELATED"/>
    <property type="match status" value="1"/>
</dbReference>
<name>A0A1E5FAX3_VIBSP</name>
<dbReference type="InterPro" id="IPR023214">
    <property type="entry name" value="HAD_sf"/>
</dbReference>
<dbReference type="PRINTS" id="PR00413">
    <property type="entry name" value="HADHALOGNASE"/>
</dbReference>
<dbReference type="RefSeq" id="WP_019826083.1">
    <property type="nucleotide sequence ID" value="NZ_AJZD02000360.1"/>
</dbReference>
<accession>A0A1E5FAX3</accession>
<evidence type="ECO:0000256" key="1">
    <source>
        <dbReference type="ARBA" id="ARBA00008106"/>
    </source>
</evidence>
<dbReference type="Gene3D" id="3.40.50.1000">
    <property type="entry name" value="HAD superfamily/HAD-like"/>
    <property type="match status" value="1"/>
</dbReference>
<organism evidence="4 5">
    <name type="scientific">Vibrio splendidus 12E03</name>
    <dbReference type="NCBI Taxonomy" id="1191305"/>
    <lineage>
        <taxon>Bacteria</taxon>
        <taxon>Pseudomonadati</taxon>
        <taxon>Pseudomonadota</taxon>
        <taxon>Gammaproteobacteria</taxon>
        <taxon>Vibrionales</taxon>
        <taxon>Vibrionaceae</taxon>
        <taxon>Vibrio</taxon>
    </lineage>
</organism>
<dbReference type="InterPro" id="IPR051540">
    <property type="entry name" value="S-2-haloacid_dehalogenase"/>
</dbReference>
<sequence length="226" mass="25105">MKKEVILFDIIETVLNLESLQPKFKAAFGSEDALSLWFSKLLHTSTVCIATNVKSTFSELANAALDAIAQRYKCDLTAESKGALLTSFANLPPHTDIKESLLKLRENGFKTVAFSNSSLDLITSQIKNSGLEDYFDTVISVEETASFKPNSDVYQFAAETLKEPVENLRLVATHDWDTHGALSAGLQAAYIDRTGIEYHPLYLKPEISCRTMDGVVEQIIKHNLEK</sequence>
<dbReference type="Proteomes" id="UP000094802">
    <property type="component" value="Unassembled WGS sequence"/>
</dbReference>
<dbReference type="SUPFAM" id="SSF56784">
    <property type="entry name" value="HAD-like"/>
    <property type="match status" value="1"/>
</dbReference>
<dbReference type="Gene3D" id="1.10.150.240">
    <property type="entry name" value="Putative phosphatase, domain 2"/>
    <property type="match status" value="1"/>
</dbReference>
<evidence type="ECO:0000256" key="2">
    <source>
        <dbReference type="ARBA" id="ARBA00022801"/>
    </source>
</evidence>
<dbReference type="GO" id="GO:0018784">
    <property type="term" value="F:(S)-2-haloacid dehalogenase activity"/>
    <property type="evidence" value="ECO:0007669"/>
    <property type="project" value="UniProtKB-UniRule"/>
</dbReference>
<comment type="similarity">
    <text evidence="1 3">Belongs to the HAD-like hydrolase superfamily. S-2-haloalkanoic acid dehalogenase family.</text>
</comment>
<dbReference type="SFLD" id="SFLDS00003">
    <property type="entry name" value="Haloacid_Dehalogenase"/>
    <property type="match status" value="1"/>
</dbReference>
<keyword evidence="2 3" id="KW-0378">Hydrolase</keyword>
<gene>
    <name evidence="4" type="ORF">A142_13575</name>
</gene>
<dbReference type="EMBL" id="AJZD02000360">
    <property type="protein sequence ID" value="OEF84834.1"/>
    <property type="molecule type" value="Genomic_DNA"/>
</dbReference>
<protein>
    <recommendedName>
        <fullName evidence="3">(S)-2-haloacid dehalogenase</fullName>
        <ecNumber evidence="3">3.8.1.2</ecNumber>
    </recommendedName>
    <alternativeName>
        <fullName evidence="3">2-haloalkanoic acid dehalogenase</fullName>
    </alternativeName>
    <alternativeName>
        <fullName evidence="3">Halocarboxylic acid halidohydrolase</fullName>
    </alternativeName>
    <alternativeName>
        <fullName evidence="3">L-2-haloacid dehalogenase</fullName>
    </alternativeName>
</protein>
<dbReference type="InterPro" id="IPR023198">
    <property type="entry name" value="PGP-like_dom2"/>
</dbReference>
<evidence type="ECO:0000256" key="3">
    <source>
        <dbReference type="RuleBase" id="RU368077"/>
    </source>
</evidence>